<protein>
    <submittedName>
        <fullName evidence="2">GNAT family N-acetyltransferase</fullName>
    </submittedName>
</protein>
<dbReference type="CDD" id="cd04301">
    <property type="entry name" value="NAT_SF"/>
    <property type="match status" value="1"/>
</dbReference>
<dbReference type="PANTHER" id="PTHR43328:SF1">
    <property type="entry name" value="N-ACETYLTRANSFERASE DOMAIN-CONTAINING PROTEIN"/>
    <property type="match status" value="1"/>
</dbReference>
<dbReference type="InterPro" id="IPR000182">
    <property type="entry name" value="GNAT_dom"/>
</dbReference>
<dbReference type="Pfam" id="PF00583">
    <property type="entry name" value="Acetyltransf_1"/>
    <property type="match status" value="1"/>
</dbReference>
<evidence type="ECO:0000259" key="1">
    <source>
        <dbReference type="PROSITE" id="PS51186"/>
    </source>
</evidence>
<organism evidence="2 3">
    <name type="scientific">Macrococcus equipercicus</name>
    <dbReference type="NCBI Taxonomy" id="69967"/>
    <lineage>
        <taxon>Bacteria</taxon>
        <taxon>Bacillati</taxon>
        <taxon>Bacillota</taxon>
        <taxon>Bacilli</taxon>
        <taxon>Bacillales</taxon>
        <taxon>Staphylococcaceae</taxon>
        <taxon>Macrococcus</taxon>
    </lineage>
</organism>
<evidence type="ECO:0000313" key="2">
    <source>
        <dbReference type="EMBL" id="KAA1039276.1"/>
    </source>
</evidence>
<gene>
    <name evidence="2" type="ORF">ERX35_006800</name>
</gene>
<sequence length="283" mass="32316">MQWRWSGGCCSPGGITVEYKGSQIDIVQYNERYREQLEAFELEERQLIYSSLPKEVLDEGLMDPNRRPCIVLNKEGQVVGFFVLHQFYQHEGYDTPINAVYVRSLSINAKLQGSGYGTEIMMNIPSFVQTVFPDFEDLYLVVDAENQAAWNLYERAGFLHLATNPEGPLGKERLYYLDLEGKYVSKLRLVQQHGDIALEKDGTAVGRIKLDVQGDTAYIITFEADDAAVRESALRQLSTFVRKNEPDVLKLVVKTAEPDEYLNANFVHMDQQEPDVLTKLIQY</sequence>
<name>A0ABQ6R835_9STAP</name>
<dbReference type="Proteomes" id="UP000295735">
    <property type="component" value="Unassembled WGS sequence"/>
</dbReference>
<dbReference type="PANTHER" id="PTHR43328">
    <property type="entry name" value="ACETYLTRANSFERASE-RELATED"/>
    <property type="match status" value="1"/>
</dbReference>
<evidence type="ECO:0000313" key="3">
    <source>
        <dbReference type="Proteomes" id="UP000295735"/>
    </source>
</evidence>
<reference evidence="2 3" key="1">
    <citation type="submission" date="2019-09" db="EMBL/GenBank/DDBJ databases">
        <authorList>
            <person name="Mazhar S."/>
            <person name="Altermann E."/>
            <person name="Hill C."/>
            <person name="Mcauliffe O."/>
        </authorList>
    </citation>
    <scope>NUCLEOTIDE SEQUENCE [LARGE SCALE GENOMIC DNA]</scope>
    <source>
        <strain evidence="2 3">ATCC 51831</strain>
    </source>
</reference>
<accession>A0ABQ6R835</accession>
<comment type="caution">
    <text evidence="2">The sequence shown here is derived from an EMBL/GenBank/DDBJ whole genome shotgun (WGS) entry which is preliminary data.</text>
</comment>
<dbReference type="InterPro" id="IPR016181">
    <property type="entry name" value="Acyl_CoA_acyltransferase"/>
</dbReference>
<dbReference type="EMBL" id="SCWC02000004">
    <property type="protein sequence ID" value="KAA1039276.1"/>
    <property type="molecule type" value="Genomic_DNA"/>
</dbReference>
<dbReference type="SUPFAM" id="SSF55729">
    <property type="entry name" value="Acyl-CoA N-acyltransferases (Nat)"/>
    <property type="match status" value="1"/>
</dbReference>
<keyword evidence="3" id="KW-1185">Reference proteome</keyword>
<dbReference type="PROSITE" id="PS51186">
    <property type="entry name" value="GNAT"/>
    <property type="match status" value="1"/>
</dbReference>
<dbReference type="Gene3D" id="3.40.630.30">
    <property type="match status" value="1"/>
</dbReference>
<feature type="domain" description="N-acetyltransferase" evidence="1">
    <location>
        <begin position="24"/>
        <end position="180"/>
    </location>
</feature>
<proteinExistence type="predicted"/>